<proteinExistence type="predicted"/>
<gene>
    <name evidence="2" type="ORF">THIOM_000677</name>
</gene>
<feature type="transmembrane region" description="Helical" evidence="1">
    <location>
        <begin position="104"/>
        <end position="127"/>
    </location>
</feature>
<evidence type="ECO:0000313" key="3">
    <source>
        <dbReference type="Proteomes" id="UP000076962"/>
    </source>
</evidence>
<evidence type="ECO:0000313" key="2">
    <source>
        <dbReference type="EMBL" id="OAD23492.1"/>
    </source>
</evidence>
<comment type="caution">
    <text evidence="2">The sequence shown here is derived from an EMBL/GenBank/DDBJ whole genome shotgun (WGS) entry which is preliminary data.</text>
</comment>
<reference evidence="2 3" key="1">
    <citation type="submission" date="2016-05" db="EMBL/GenBank/DDBJ databases">
        <title>Single-cell genome of chain-forming Candidatus Thiomargarita nelsonii and comparison to other large sulfur-oxidizing bacteria.</title>
        <authorList>
            <person name="Winkel M."/>
            <person name="Salman V."/>
            <person name="Woyke T."/>
            <person name="Schulz-Vogt H."/>
            <person name="Richter M."/>
            <person name="Flood B."/>
            <person name="Bailey J."/>
            <person name="Amann R."/>
            <person name="Mussmann M."/>
        </authorList>
    </citation>
    <scope>NUCLEOTIDE SEQUENCE [LARGE SCALE GENOMIC DNA]</scope>
    <source>
        <strain evidence="2 3">THI036</strain>
    </source>
</reference>
<keyword evidence="1" id="KW-1133">Transmembrane helix</keyword>
<protein>
    <submittedName>
        <fullName evidence="2">Uncharacterized protein</fullName>
    </submittedName>
</protein>
<sequence>MNKLKTSTSTLMLIFGIILPLLTLGIELTTAMCADTFFDPIPTFVHVLLVGAVPLANLWIWKAVSQGDATHLSKLGLANGFALGIAGFYTLIFLPLLPLGAIGIIIYGLGFLVMAPLFSLLTAFTCYRHLKMQRRKVPGVRWGFALALLILVALGLPMGITQLGLHMAAEDSSETNGIRLLRAVGNRDLMLEACYKRPSLN</sequence>
<dbReference type="Proteomes" id="UP000076962">
    <property type="component" value="Unassembled WGS sequence"/>
</dbReference>
<feature type="transmembrane region" description="Helical" evidence="1">
    <location>
        <begin position="43"/>
        <end position="64"/>
    </location>
</feature>
<evidence type="ECO:0000256" key="1">
    <source>
        <dbReference type="SAM" id="Phobius"/>
    </source>
</evidence>
<name>A0A176S5S2_9GAMM</name>
<organism evidence="2 3">
    <name type="scientific">Candidatus Thiomargarita nelsonii</name>
    <dbReference type="NCBI Taxonomy" id="1003181"/>
    <lineage>
        <taxon>Bacteria</taxon>
        <taxon>Pseudomonadati</taxon>
        <taxon>Pseudomonadota</taxon>
        <taxon>Gammaproteobacteria</taxon>
        <taxon>Thiotrichales</taxon>
        <taxon>Thiotrichaceae</taxon>
        <taxon>Thiomargarita</taxon>
    </lineage>
</organism>
<accession>A0A176S5S2</accession>
<keyword evidence="3" id="KW-1185">Reference proteome</keyword>
<feature type="transmembrane region" description="Helical" evidence="1">
    <location>
        <begin position="76"/>
        <end position="98"/>
    </location>
</feature>
<dbReference type="EMBL" id="LUTY01000337">
    <property type="protein sequence ID" value="OAD23492.1"/>
    <property type="molecule type" value="Genomic_DNA"/>
</dbReference>
<keyword evidence="1" id="KW-0472">Membrane</keyword>
<feature type="transmembrane region" description="Helical" evidence="1">
    <location>
        <begin position="139"/>
        <end position="160"/>
    </location>
</feature>
<keyword evidence="1" id="KW-0812">Transmembrane</keyword>
<feature type="non-terminal residue" evidence="2">
    <location>
        <position position="201"/>
    </location>
</feature>
<dbReference type="AlphaFoldDB" id="A0A176S5S2"/>